<keyword evidence="1" id="KW-0472">Membrane</keyword>
<feature type="transmembrane region" description="Helical" evidence="1">
    <location>
        <begin position="6"/>
        <end position="27"/>
    </location>
</feature>
<dbReference type="RefSeq" id="WP_377935467.1">
    <property type="nucleotide sequence ID" value="NZ_JBHUMF010000029.1"/>
</dbReference>
<organism evidence="2 3">
    <name type="scientific">Bacillus seohaeanensis</name>
    <dbReference type="NCBI Taxonomy" id="284580"/>
    <lineage>
        <taxon>Bacteria</taxon>
        <taxon>Bacillati</taxon>
        <taxon>Bacillota</taxon>
        <taxon>Bacilli</taxon>
        <taxon>Bacillales</taxon>
        <taxon>Bacillaceae</taxon>
        <taxon>Bacillus</taxon>
    </lineage>
</organism>
<dbReference type="Pfam" id="PF09578">
    <property type="entry name" value="Spore_YabQ"/>
    <property type="match status" value="1"/>
</dbReference>
<gene>
    <name evidence="2" type="primary">yabQ</name>
    <name evidence="2" type="ORF">ACFSUL_11325</name>
</gene>
<name>A0ABW5RRM4_9BACI</name>
<evidence type="ECO:0000313" key="2">
    <source>
        <dbReference type="EMBL" id="MFD2681335.1"/>
    </source>
</evidence>
<feature type="transmembrane region" description="Helical" evidence="1">
    <location>
        <begin position="39"/>
        <end position="62"/>
    </location>
</feature>
<dbReference type="EMBL" id="JBHUMF010000029">
    <property type="protein sequence ID" value="MFD2681335.1"/>
    <property type="molecule type" value="Genomic_DNA"/>
</dbReference>
<keyword evidence="1" id="KW-1133">Transmembrane helix</keyword>
<dbReference type="NCBIfam" id="TIGR02893">
    <property type="entry name" value="spore_yabQ"/>
    <property type="match status" value="1"/>
</dbReference>
<proteinExistence type="predicted"/>
<feature type="transmembrane region" description="Helical" evidence="1">
    <location>
        <begin position="98"/>
        <end position="117"/>
    </location>
</feature>
<keyword evidence="3" id="KW-1185">Reference proteome</keyword>
<dbReference type="InterPro" id="IPR019074">
    <property type="entry name" value="YabQ"/>
</dbReference>
<sequence length="211" mass="24973">MTLTVQFYTMLAMIGMGSLFGAALDTYNRFLNRPKRKRWLVFLNDILFWILQALFIFYILFIVNFGEIRFYIFIALLCGFAAYQAVLKYLYLRFLEAIIQFFISLYNFIVKMFNNLIFSPIKWLILLLLSFLIGIGKVILSILLFSWKVTKWILKVFFTPLIWVTNGIWSILPKSITKNVEKLYNKIAGISSLYIKKVNKFVTKLFNKKEK</sequence>
<dbReference type="Proteomes" id="UP001597506">
    <property type="component" value="Unassembled WGS sequence"/>
</dbReference>
<feature type="transmembrane region" description="Helical" evidence="1">
    <location>
        <begin position="152"/>
        <end position="172"/>
    </location>
</feature>
<reference evidence="3" key="1">
    <citation type="journal article" date="2019" name="Int. J. Syst. Evol. Microbiol.">
        <title>The Global Catalogue of Microorganisms (GCM) 10K type strain sequencing project: providing services to taxonomists for standard genome sequencing and annotation.</title>
        <authorList>
            <consortium name="The Broad Institute Genomics Platform"/>
            <consortium name="The Broad Institute Genome Sequencing Center for Infectious Disease"/>
            <person name="Wu L."/>
            <person name="Ma J."/>
        </authorList>
    </citation>
    <scope>NUCLEOTIDE SEQUENCE [LARGE SCALE GENOMIC DNA]</scope>
    <source>
        <strain evidence="3">KCTC 3913</strain>
    </source>
</reference>
<feature type="transmembrane region" description="Helical" evidence="1">
    <location>
        <begin position="123"/>
        <end position="145"/>
    </location>
</feature>
<evidence type="ECO:0000256" key="1">
    <source>
        <dbReference type="SAM" id="Phobius"/>
    </source>
</evidence>
<accession>A0ABW5RRM4</accession>
<protein>
    <submittedName>
        <fullName evidence="2">Spore cortex biosynthesis protein YabQ</fullName>
    </submittedName>
</protein>
<feature type="transmembrane region" description="Helical" evidence="1">
    <location>
        <begin position="68"/>
        <end position="86"/>
    </location>
</feature>
<comment type="caution">
    <text evidence="2">The sequence shown here is derived from an EMBL/GenBank/DDBJ whole genome shotgun (WGS) entry which is preliminary data.</text>
</comment>
<evidence type="ECO:0000313" key="3">
    <source>
        <dbReference type="Proteomes" id="UP001597506"/>
    </source>
</evidence>
<keyword evidence="1" id="KW-0812">Transmembrane</keyword>